<evidence type="ECO:0000256" key="1">
    <source>
        <dbReference type="SAM" id="Phobius"/>
    </source>
</evidence>
<keyword evidence="3" id="KW-1185">Reference proteome</keyword>
<dbReference type="Proteomes" id="UP000032047">
    <property type="component" value="Unassembled WGS sequence"/>
</dbReference>
<dbReference type="EMBL" id="JXTG01000013">
    <property type="protein sequence ID" value="KIP20622.1"/>
    <property type="molecule type" value="Genomic_DNA"/>
</dbReference>
<dbReference type="PATRIC" id="fig|265546.4.peg.2213"/>
<evidence type="ECO:0000313" key="3">
    <source>
        <dbReference type="Proteomes" id="UP000032047"/>
    </source>
</evidence>
<feature type="transmembrane region" description="Helical" evidence="1">
    <location>
        <begin position="6"/>
        <end position="27"/>
    </location>
</feature>
<gene>
    <name evidence="2" type="ORF">JV16_02203</name>
</gene>
<proteinExistence type="predicted"/>
<protein>
    <submittedName>
        <fullName evidence="2">Putative membrane protein</fullName>
    </submittedName>
</protein>
<sequence>MHNNLFLIILGMGIVTYIPRMLPLTVFHRIHLPPFWRGVLRNVPYATLGALIVPGIFLIQDDPVFGILGFVSAVIAAWLGANVMGVVFISVLVLTVYTMVS</sequence>
<dbReference type="InterPro" id="IPR008407">
    <property type="entry name" value="Brnchd-chn_aa_trnsp_AzlD"/>
</dbReference>
<dbReference type="Pfam" id="PF05437">
    <property type="entry name" value="AzlD"/>
    <property type="match status" value="1"/>
</dbReference>
<dbReference type="RefSeq" id="WP_042535830.1">
    <property type="nucleotide sequence ID" value="NZ_JXTG01000013.1"/>
</dbReference>
<organism evidence="2 3">
    <name type="scientific">Anoxybacillus ayderensis</name>
    <dbReference type="NCBI Taxonomy" id="265546"/>
    <lineage>
        <taxon>Bacteria</taxon>
        <taxon>Bacillati</taxon>
        <taxon>Bacillota</taxon>
        <taxon>Bacilli</taxon>
        <taxon>Bacillales</taxon>
        <taxon>Anoxybacillaceae</taxon>
        <taxon>Anoxybacillus</taxon>
    </lineage>
</organism>
<accession>A0A0D0HN19</accession>
<feature type="transmembrane region" description="Helical" evidence="1">
    <location>
        <begin position="39"/>
        <end position="59"/>
    </location>
</feature>
<keyword evidence="1" id="KW-0812">Transmembrane</keyword>
<keyword evidence="1" id="KW-0472">Membrane</keyword>
<reference evidence="2 3" key="1">
    <citation type="submission" date="2015-01" db="EMBL/GenBank/DDBJ databases">
        <title>Genome sequence of Anoxybacillus ayderensis strain AB04.</title>
        <authorList>
            <person name="Belduz A.O."/>
            <person name="Canakci S."/>
            <person name="Chan K.-G."/>
            <person name="Kahar U.M."/>
            <person name="Yaakob A.S."/>
            <person name="Chan C.S."/>
            <person name="Goh K.M."/>
        </authorList>
    </citation>
    <scope>NUCLEOTIDE SEQUENCE [LARGE SCALE GENOMIC DNA]</scope>
    <source>
        <strain evidence="2 3">AB04</strain>
    </source>
</reference>
<evidence type="ECO:0000313" key="2">
    <source>
        <dbReference type="EMBL" id="KIP20622.1"/>
    </source>
</evidence>
<name>A0A0D0HN19_9BACL</name>
<keyword evidence="1" id="KW-1133">Transmembrane helix</keyword>
<feature type="transmembrane region" description="Helical" evidence="1">
    <location>
        <begin position="65"/>
        <end position="97"/>
    </location>
</feature>
<comment type="caution">
    <text evidence="2">The sequence shown here is derived from an EMBL/GenBank/DDBJ whole genome shotgun (WGS) entry which is preliminary data.</text>
</comment>
<dbReference type="AlphaFoldDB" id="A0A0D0HN19"/>